<dbReference type="EC" id="4.2.1.9" evidence="1"/>
<dbReference type="AlphaFoldDB" id="A0A0D8BVZ4"/>
<dbReference type="GO" id="GO:0004160">
    <property type="term" value="F:dihydroxy-acid dehydratase activity"/>
    <property type="evidence" value="ECO:0007669"/>
    <property type="project" value="UniProtKB-EC"/>
</dbReference>
<dbReference type="EMBL" id="JYBP01000003">
    <property type="protein sequence ID" value="KJE28361.1"/>
    <property type="molecule type" value="Genomic_DNA"/>
</dbReference>
<accession>A0A0D8BVZ4</accession>
<keyword evidence="1" id="KW-0456">Lyase</keyword>
<gene>
    <name evidence="1" type="ORF">LG52_1572</name>
</gene>
<protein>
    <submittedName>
        <fullName evidence="1">Dihydroxy-acid dehydratase domain protein</fullName>
        <ecNumber evidence="1">4.2.1.9</ecNumber>
    </submittedName>
</protein>
<evidence type="ECO:0000313" key="1">
    <source>
        <dbReference type="EMBL" id="KJE28361.1"/>
    </source>
</evidence>
<comment type="caution">
    <text evidence="1">The sequence shown here is derived from an EMBL/GenBank/DDBJ whole genome shotgun (WGS) entry which is preliminary data.</text>
</comment>
<dbReference type="PATRIC" id="fig|1462.6.peg.1783"/>
<sequence>MYLKTGDLLYIGLRERKIEFVNEWAFQNGKLLFEFEDIKQERTEMASRRMANMHQRQRRIAASNRLIGHTDAANGVVPLHIAEEAVYDYKKDIVLPTVKKS</sequence>
<reference evidence="1 2" key="1">
    <citation type="submission" date="2015-01" db="EMBL/GenBank/DDBJ databases">
        <authorList>
            <person name="Filippidou S."/>
            <person name="Jeanneret N."/>
            <person name="Russel-Delif L."/>
            <person name="Junier T."/>
            <person name="Wunderlin T."/>
            <person name="Molina V."/>
            <person name="Johnson S.L."/>
            <person name="Davenport K.W."/>
            <person name="Chain P.S."/>
            <person name="Dorador C."/>
            <person name="Junier P."/>
        </authorList>
    </citation>
    <scope>NUCLEOTIDE SEQUENCE [LARGE SCALE GENOMIC DNA]</scope>
    <source>
        <strain evidence="1 2">Et7/4</strain>
    </source>
</reference>
<dbReference type="Proteomes" id="UP000032522">
    <property type="component" value="Unassembled WGS sequence"/>
</dbReference>
<organism evidence="1 2">
    <name type="scientific">Geobacillus kaustophilus</name>
    <dbReference type="NCBI Taxonomy" id="1462"/>
    <lineage>
        <taxon>Bacteria</taxon>
        <taxon>Bacillati</taxon>
        <taxon>Bacillota</taxon>
        <taxon>Bacilli</taxon>
        <taxon>Bacillales</taxon>
        <taxon>Anoxybacillaceae</taxon>
        <taxon>Geobacillus</taxon>
        <taxon>Geobacillus thermoleovorans group</taxon>
    </lineage>
</organism>
<name>A0A0D8BVZ4_GEOKU</name>
<proteinExistence type="predicted"/>
<evidence type="ECO:0000313" key="2">
    <source>
        <dbReference type="Proteomes" id="UP000032522"/>
    </source>
</evidence>